<feature type="modified residue" description="N6-lipoyllysine" evidence="3">
    <location>
        <position position="61"/>
    </location>
</feature>
<dbReference type="InterPro" id="IPR033753">
    <property type="entry name" value="GCV_H/Fam206"/>
</dbReference>
<dbReference type="Pfam" id="PF01597">
    <property type="entry name" value="GCV_H"/>
    <property type="match status" value="1"/>
</dbReference>
<comment type="similarity">
    <text evidence="1 3">Belongs to the GcvH family.</text>
</comment>
<comment type="subunit">
    <text evidence="3">The glycine cleavage system is composed of four proteins: P, T, L and H.</text>
</comment>
<comment type="function">
    <text evidence="3">The glycine cleavage system catalyzes the degradation of glycine. The H protein shuttles the methylamine group of glycine from the P protein to the T protein.</text>
</comment>
<accession>A0ABW5P152</accession>
<dbReference type="EMBL" id="JBHUMK010000012">
    <property type="protein sequence ID" value="MFD2608553.1"/>
    <property type="molecule type" value="Genomic_DNA"/>
</dbReference>
<dbReference type="CDD" id="cd06848">
    <property type="entry name" value="GCS_H"/>
    <property type="match status" value="1"/>
</dbReference>
<gene>
    <name evidence="3 5" type="primary">gcvH</name>
    <name evidence="5" type="ORF">ACFSR9_03740</name>
</gene>
<dbReference type="PROSITE" id="PS50968">
    <property type="entry name" value="BIOTINYL_LIPOYL"/>
    <property type="match status" value="1"/>
</dbReference>
<dbReference type="InterPro" id="IPR011053">
    <property type="entry name" value="Single_hybrid_motif"/>
</dbReference>
<dbReference type="InterPro" id="IPR002930">
    <property type="entry name" value="GCV_H"/>
</dbReference>
<dbReference type="NCBIfam" id="NF002270">
    <property type="entry name" value="PRK01202.1"/>
    <property type="match status" value="1"/>
</dbReference>
<dbReference type="Gene3D" id="2.40.50.100">
    <property type="match status" value="1"/>
</dbReference>
<evidence type="ECO:0000256" key="2">
    <source>
        <dbReference type="ARBA" id="ARBA00022823"/>
    </source>
</evidence>
<keyword evidence="2 3" id="KW-0450">Lipoyl</keyword>
<evidence type="ECO:0000256" key="1">
    <source>
        <dbReference type="ARBA" id="ARBA00009249"/>
    </source>
</evidence>
<feature type="domain" description="Lipoyl-binding" evidence="4">
    <location>
        <begin position="20"/>
        <end position="102"/>
    </location>
</feature>
<reference evidence="6" key="1">
    <citation type="journal article" date="2019" name="Int. J. Syst. Evol. Microbiol.">
        <title>The Global Catalogue of Microorganisms (GCM) 10K type strain sequencing project: providing services to taxonomists for standard genome sequencing and annotation.</title>
        <authorList>
            <consortium name="The Broad Institute Genomics Platform"/>
            <consortium name="The Broad Institute Genome Sequencing Center for Infectious Disease"/>
            <person name="Wu L."/>
            <person name="Ma J."/>
        </authorList>
    </citation>
    <scope>NUCLEOTIDE SEQUENCE [LARGE SCALE GENOMIC DNA]</scope>
    <source>
        <strain evidence="6">KCTC 33842</strain>
    </source>
</reference>
<keyword evidence="6" id="KW-1185">Reference proteome</keyword>
<dbReference type="RefSeq" id="WP_386843173.1">
    <property type="nucleotide sequence ID" value="NZ_JBHUMK010000012.1"/>
</dbReference>
<protein>
    <recommendedName>
        <fullName evidence="3">Glycine cleavage system H protein</fullName>
    </recommendedName>
</protein>
<dbReference type="InterPro" id="IPR017453">
    <property type="entry name" value="GCV_H_sub"/>
</dbReference>
<name>A0ABW5P152_9DEIO</name>
<organism evidence="5 6">
    <name type="scientific">Deinococcus taklimakanensis</name>
    <dbReference type="NCBI Taxonomy" id="536443"/>
    <lineage>
        <taxon>Bacteria</taxon>
        <taxon>Thermotogati</taxon>
        <taxon>Deinococcota</taxon>
        <taxon>Deinococci</taxon>
        <taxon>Deinococcales</taxon>
        <taxon>Deinococcaceae</taxon>
        <taxon>Deinococcus</taxon>
    </lineage>
</organism>
<evidence type="ECO:0000313" key="6">
    <source>
        <dbReference type="Proteomes" id="UP001597475"/>
    </source>
</evidence>
<comment type="caution">
    <text evidence="5">The sequence shown here is derived from an EMBL/GenBank/DDBJ whole genome shotgun (WGS) entry which is preliminary data.</text>
</comment>
<evidence type="ECO:0000313" key="5">
    <source>
        <dbReference type="EMBL" id="MFD2608553.1"/>
    </source>
</evidence>
<dbReference type="PANTHER" id="PTHR11715:SF3">
    <property type="entry name" value="GLYCINE CLEAVAGE SYSTEM H PROTEIN-RELATED"/>
    <property type="match status" value="1"/>
</dbReference>
<proteinExistence type="inferred from homology"/>
<dbReference type="InterPro" id="IPR003016">
    <property type="entry name" value="2-oxoA_DH_lipoyl-BS"/>
</dbReference>
<dbReference type="Proteomes" id="UP001597475">
    <property type="component" value="Unassembled WGS sequence"/>
</dbReference>
<sequence length="120" mass="12793">MTTTPTDRKYAASHEWLATDGKVGITDHAQEQLGDVVYVELPEVGREVTAGEAVAVVESVKTASDIYAPASGKIVAVNDELSGSPEKVNESPYEGGWLFQIEVTEEGELLDAAGYEAQAH</sequence>
<dbReference type="NCBIfam" id="TIGR00527">
    <property type="entry name" value="gcvH"/>
    <property type="match status" value="1"/>
</dbReference>
<comment type="cofactor">
    <cofactor evidence="3">
        <name>(R)-lipoate</name>
        <dbReference type="ChEBI" id="CHEBI:83088"/>
    </cofactor>
    <text evidence="3">Binds 1 lipoyl cofactor covalently.</text>
</comment>
<evidence type="ECO:0000256" key="3">
    <source>
        <dbReference type="HAMAP-Rule" id="MF_00272"/>
    </source>
</evidence>
<evidence type="ECO:0000259" key="4">
    <source>
        <dbReference type="PROSITE" id="PS50968"/>
    </source>
</evidence>
<dbReference type="InterPro" id="IPR000089">
    <property type="entry name" value="Biotin_lipoyl"/>
</dbReference>
<dbReference type="HAMAP" id="MF_00272">
    <property type="entry name" value="GcvH"/>
    <property type="match status" value="1"/>
</dbReference>
<dbReference type="PANTHER" id="PTHR11715">
    <property type="entry name" value="GLYCINE CLEAVAGE SYSTEM H PROTEIN"/>
    <property type="match status" value="1"/>
</dbReference>
<dbReference type="PROSITE" id="PS00189">
    <property type="entry name" value="LIPOYL"/>
    <property type="match status" value="1"/>
</dbReference>
<dbReference type="SUPFAM" id="SSF51230">
    <property type="entry name" value="Single hybrid motif"/>
    <property type="match status" value="1"/>
</dbReference>